<dbReference type="Pfam" id="PF00657">
    <property type="entry name" value="Lipase_GDSL"/>
    <property type="match status" value="1"/>
</dbReference>
<accession>A0A1L6T9G7</accession>
<sequence>MYDTAGSLQGETWDSNPYGSAPVKYQWWIVNKASPFTPRNYTSNLPSAAKDGDYVLVVKSANENKSTIKAAFVFGDSLSDTHSAFNQSNGLFPRGAYYNGRFSNGPNWVDDFEELTGIPTYNYAFGGAEVMPVSRSYGNFHSFNNGKGGHYSIVAYGTYQAGSDHAPNIPNLSDELTQAIPLMQADAAAQKQIALVVLMGGNDYKHLVNAYGNNPSEQQVEQYAQQVATTIVQNVSNTMSLISGFGPTPLLVYTELGDMSISPVFANRPSAKQFANYLNADVEAALAKSSINYVINKSQSVSGYIAANPTQYKIVSTAKINPKTDAIWGNLSDSGNFNSINTSGFMTQDMSHNSSLTPLKAYIKLQTALNYNSDKVGQTLFSGYLHPSAKAHALMAYQFIYNLAQSGYLDLGQYTDPTMELIASSKGITNPFIDTTAFNTLINVSST</sequence>
<dbReference type="Proteomes" id="UP000029558">
    <property type="component" value="Chromosome"/>
</dbReference>
<name>A0A1L6T9G7_PISSA</name>
<dbReference type="SUPFAM" id="SSF52266">
    <property type="entry name" value="SGNH hydrolase"/>
    <property type="match status" value="1"/>
</dbReference>
<dbReference type="EMBL" id="CP012508">
    <property type="protein sequence ID" value="ALB21807.1"/>
    <property type="molecule type" value="Genomic_DNA"/>
</dbReference>
<evidence type="ECO:0000313" key="1">
    <source>
        <dbReference type="EMBL" id="ALB21807.1"/>
    </source>
</evidence>
<organism evidence="1 2">
    <name type="scientific">Piscirickettsia salmonis</name>
    <dbReference type="NCBI Taxonomy" id="1238"/>
    <lineage>
        <taxon>Bacteria</taxon>
        <taxon>Pseudomonadati</taxon>
        <taxon>Pseudomonadota</taxon>
        <taxon>Gammaproteobacteria</taxon>
        <taxon>Thiotrichales</taxon>
        <taxon>Piscirickettsiaceae</taxon>
        <taxon>Piscirickettsia</taxon>
    </lineage>
</organism>
<proteinExistence type="predicted"/>
<dbReference type="InterPro" id="IPR001087">
    <property type="entry name" value="GDSL"/>
</dbReference>
<protein>
    <submittedName>
        <fullName evidence="1">GDSL family lipase</fullName>
    </submittedName>
</protein>
<evidence type="ECO:0000313" key="2">
    <source>
        <dbReference type="Proteomes" id="UP000029558"/>
    </source>
</evidence>
<dbReference type="InterPro" id="IPR036514">
    <property type="entry name" value="SGNH_hydro_sf"/>
</dbReference>
<dbReference type="Gene3D" id="3.40.50.1110">
    <property type="entry name" value="SGNH hydrolase"/>
    <property type="match status" value="1"/>
</dbReference>
<dbReference type="RefSeq" id="WP_027243137.1">
    <property type="nucleotide sequence ID" value="NZ_CP012508.1"/>
</dbReference>
<dbReference type="GO" id="GO:0016788">
    <property type="term" value="F:hydrolase activity, acting on ester bonds"/>
    <property type="evidence" value="ECO:0007669"/>
    <property type="project" value="InterPro"/>
</dbReference>
<dbReference type="AlphaFoldDB" id="A0A1L6T9G7"/>
<reference evidence="1 2" key="1">
    <citation type="journal article" date="2014" name="Genome Announc.">
        <title>Comparative Genome Analysis of Two Isolates of the Fish Pathogen Piscirickettsia salmonis from Different Hosts Reveals Major Differences in Virulence-Associated Secretion Systems.</title>
        <authorList>
            <person name="Bohle H."/>
            <person name="Henriquez P."/>
            <person name="Grothusen H."/>
            <person name="Navas E."/>
            <person name="Sandoval A."/>
            <person name="Bustamante F."/>
            <person name="Bustos P."/>
            <person name="Mancilla M."/>
        </authorList>
    </citation>
    <scope>NUCLEOTIDE SEQUENCE [LARGE SCALE GENOMIC DNA]</scope>
    <source>
        <strain evidence="2">B1-32597</strain>
    </source>
</reference>
<gene>
    <name evidence="1" type="ORF">KU39_623</name>
</gene>